<dbReference type="AlphaFoldDB" id="A0A9D2ATU2"/>
<organism evidence="1 2">
    <name type="scientific">Candidatus Borkfalkia faecavium</name>
    <dbReference type="NCBI Taxonomy" id="2838508"/>
    <lineage>
        <taxon>Bacteria</taxon>
        <taxon>Bacillati</taxon>
        <taxon>Bacillota</taxon>
        <taxon>Clostridia</taxon>
        <taxon>Christensenellales</taxon>
        <taxon>Christensenellaceae</taxon>
        <taxon>Candidatus Borkfalkia</taxon>
    </lineage>
</organism>
<dbReference type="Gene3D" id="1.20.5.340">
    <property type="match status" value="1"/>
</dbReference>
<evidence type="ECO:0000313" key="2">
    <source>
        <dbReference type="Proteomes" id="UP000886847"/>
    </source>
</evidence>
<reference evidence="1" key="1">
    <citation type="journal article" date="2021" name="PeerJ">
        <title>Extensive microbial diversity within the chicken gut microbiome revealed by metagenomics and culture.</title>
        <authorList>
            <person name="Gilroy R."/>
            <person name="Ravi A."/>
            <person name="Getino M."/>
            <person name="Pursley I."/>
            <person name="Horton D.L."/>
            <person name="Alikhan N.F."/>
            <person name="Baker D."/>
            <person name="Gharbi K."/>
            <person name="Hall N."/>
            <person name="Watson M."/>
            <person name="Adriaenssens E.M."/>
            <person name="Foster-Nyarko E."/>
            <person name="Jarju S."/>
            <person name="Secka A."/>
            <person name="Antonio M."/>
            <person name="Oren A."/>
            <person name="Chaudhuri R.R."/>
            <person name="La Ragione R."/>
            <person name="Hildebrand F."/>
            <person name="Pallen M.J."/>
        </authorList>
    </citation>
    <scope>NUCLEOTIDE SEQUENCE</scope>
    <source>
        <strain evidence="1">2189</strain>
    </source>
</reference>
<protein>
    <submittedName>
        <fullName evidence="1">Uncharacterized protein</fullName>
    </submittedName>
</protein>
<proteinExistence type="predicted"/>
<dbReference type="SUPFAM" id="SSF57997">
    <property type="entry name" value="Tropomyosin"/>
    <property type="match status" value="1"/>
</dbReference>
<accession>A0A9D2ATU2</accession>
<dbReference type="Proteomes" id="UP000886847">
    <property type="component" value="Unassembled WGS sequence"/>
</dbReference>
<dbReference type="EMBL" id="DXEW01000002">
    <property type="protein sequence ID" value="HIX49688.1"/>
    <property type="molecule type" value="Genomic_DNA"/>
</dbReference>
<name>A0A9D2ATU2_9FIRM</name>
<evidence type="ECO:0000313" key="1">
    <source>
        <dbReference type="EMBL" id="HIX49688.1"/>
    </source>
</evidence>
<sequence>MIYFFDAGGNMAHCVPQRIYQGSAEGNKLLLVAPFAASASLLAAFTLPDGTSTERYPMQFMGGIAGVYDGEGSGMNGWQLDLPRCAAAQYGTVTVQFYRLSGEDTLATFAARFTVERGVAEVLPAAPSAEVYSSLLSALAQVKAGMQNGDCAARALRGWSEGQTYGAGDTVFYFDEDGGVKLLRSKTAENDAPPYTDGALDGTNWQEIPLAFGGGGGDSSLASAVAEVETAVSGLETEVSGFTSSLSEVETAVSGLETEVSGFTSSLSEVETAVSGLETEVSGFTSSLSEVETAVSGLETAMTGVQSAVAEAESAVEGEAQLREAADQALMALIDDIEDGTTTVAKAAQAETAASAQTAVSAQTAQTAVSAQTATSAQTAQTATTASSATKATQDALGNDISSTYLKKAEKPAPHYEHNVTVRAGDGGVITLRYIDTSADALADAEDLLAVLDAGGFSVSAGPSLLPAGGYVVVSAGSAEVLYPVVGVGKYGNRTDAVGFYYFRTDTSVGRAGYQMLALGSVTAFTDAVRAVG</sequence>
<comment type="caution">
    <text evidence="1">The sequence shown here is derived from an EMBL/GenBank/DDBJ whole genome shotgun (WGS) entry which is preliminary data.</text>
</comment>
<reference evidence="1" key="2">
    <citation type="submission" date="2021-04" db="EMBL/GenBank/DDBJ databases">
        <authorList>
            <person name="Gilroy R."/>
        </authorList>
    </citation>
    <scope>NUCLEOTIDE SEQUENCE</scope>
    <source>
        <strain evidence="1">2189</strain>
    </source>
</reference>
<gene>
    <name evidence="1" type="ORF">H9851_00190</name>
</gene>